<evidence type="ECO:0000259" key="5">
    <source>
        <dbReference type="SMART" id="SM00872"/>
    </source>
</evidence>
<dbReference type="InterPro" id="IPR054723">
    <property type="entry name" value="Ams1-like_N"/>
</dbReference>
<dbReference type="Proteomes" id="UP001230005">
    <property type="component" value="Unassembled WGS sequence"/>
</dbReference>
<dbReference type="InterPro" id="IPR015341">
    <property type="entry name" value="Glyco_hydro_38_cen"/>
</dbReference>
<dbReference type="Pfam" id="PF01074">
    <property type="entry name" value="Glyco_hydro_38N"/>
    <property type="match status" value="1"/>
</dbReference>
<keyword evidence="3 6" id="KW-0378">Hydrolase</keyword>
<protein>
    <submittedName>
        <fullName evidence="6">Alpha-mannosidase</fullName>
        <ecNumber evidence="6">3.2.1.24</ecNumber>
    </submittedName>
</protein>
<sequence length="1045" mass="121810">MFYKIEKLQNRVNELDRYRYRETKTIDFFHVYEPEVGEETILPSSYTDKKMRVNDNWCGRDKYIWLNTTLEIPEAWSGQKVVVYLDLGRTGGGNNSGFESLLYVNKAPFQGVDSNHQEVILPADVAGTTVEIDIMMWSGLEGGGHPQEQFYRLKEAWFGVLDEQVDELYYKSKAIVDTLGRQDTNEPAYASVLASLNYAFKEVDWMFPGSELFYASLERGLALLNKEMEKIEKHEEVTVHTVGHSHIDLAWLWRTKHTKEKAKRTFSTVLRLMELYPDYTYLQSQPQLYEWIKEEEPELFEAIKEKVKDGQWEVEGGMWVESDCNIPSGESFVRQLLYGKNFFKKEFGKTNKVLWLPDVFGYSWSLPQILKKSGIDTFMTTKISWNQYNRMPHDTFYWRGIDGTEILTHFITTPEPGRDENSWFYTYNGLITAETVKGIWKNYRDKEINQDLLLAYGYGDGGGGVNREMLELKRQYHKIPSLPKVTSTKVGDYFKKLHDNVTNTDQYIHTWDGELYLEYHRGTYTSQAKMKEMNRKLEQSLRKTEILSAWNSLENGWAHYPSATLEKAWKTVLLNQFHDIIPGSSITEVYEDAHKDYVEVARANKEIIESQQQDMVQETENSLAYAHLHQYNNPILVTLPNGYENHRFELEGENLESQEISNGDSLLLIEESKPFSFQEIRVNGMKKEQPVTALSEVSLESRTWDTPYYRILWNDNGQVTRIFDKNSNRELIEAGKVGNLLKLYEDKPMAHDAWDIDLYYQEKYSTVETLKECKIIDNGPLRTTLCFTWKQGNLEIKQHIHCYCHTKRIDFETEVDWTLRQHLLKVEFPIAVRTTEAIYDIQFGNVKRPTHWNTSWDIARFETVGHKWAALAEPNYGVSLMNDSKYGYSIKDNVMALSLLKGAIHPDPKADMGIHQFTYSLYPFAGVAHKQDVEREATYLNNKLVAKPGTVQAPFTESLLTISSDQVIVDTVKKAEDNDHLIVRLHEMEGTQVQIKLDSYYKVKQWREVTLMEEEYTSSLHREFNDKPMELNFTPYEIKTLEIVI</sequence>
<dbReference type="SUPFAM" id="SSF88713">
    <property type="entry name" value="Glycoside hydrolase/deacetylase"/>
    <property type="match status" value="1"/>
</dbReference>
<dbReference type="Gene3D" id="2.60.40.2220">
    <property type="match status" value="1"/>
</dbReference>
<dbReference type="EMBL" id="JAUSUG010000013">
    <property type="protein sequence ID" value="MDQ0255865.1"/>
    <property type="molecule type" value="Genomic_DNA"/>
</dbReference>
<dbReference type="InterPro" id="IPR011330">
    <property type="entry name" value="Glyco_hydro/deAcase_b/a-brl"/>
</dbReference>
<dbReference type="SUPFAM" id="SSF74650">
    <property type="entry name" value="Galactose mutarotase-like"/>
    <property type="match status" value="1"/>
</dbReference>
<dbReference type="Pfam" id="PF22907">
    <property type="entry name" value="Ams1-like_1st"/>
    <property type="match status" value="1"/>
</dbReference>
<dbReference type="Pfam" id="PF17677">
    <property type="entry name" value="Glyco_hydro38C2"/>
    <property type="match status" value="1"/>
</dbReference>
<dbReference type="Gene3D" id="1.20.1270.50">
    <property type="entry name" value="Glycoside hydrolase family 38, central domain"/>
    <property type="match status" value="1"/>
</dbReference>
<comment type="caution">
    <text evidence="6">The sequence shown here is derived from an EMBL/GenBank/DDBJ whole genome shotgun (WGS) entry which is preliminary data.</text>
</comment>
<comment type="similarity">
    <text evidence="1">Belongs to the glycosyl hydrolase 38 family.</text>
</comment>
<dbReference type="CDD" id="cd10789">
    <property type="entry name" value="GH38N_AMII_ER_cytosolic"/>
    <property type="match status" value="1"/>
</dbReference>
<dbReference type="EC" id="3.2.1.24" evidence="6"/>
<dbReference type="Gene3D" id="3.20.110.10">
    <property type="entry name" value="Glycoside hydrolase 38, N terminal domain"/>
    <property type="match status" value="1"/>
</dbReference>
<evidence type="ECO:0000256" key="1">
    <source>
        <dbReference type="ARBA" id="ARBA00009792"/>
    </source>
</evidence>
<dbReference type="Pfam" id="PF09261">
    <property type="entry name" value="Alpha-mann_mid"/>
    <property type="match status" value="1"/>
</dbReference>
<accession>A0ABU0A0K2</accession>
<organism evidence="6 7">
    <name type="scientific">Evansella vedderi</name>
    <dbReference type="NCBI Taxonomy" id="38282"/>
    <lineage>
        <taxon>Bacteria</taxon>
        <taxon>Bacillati</taxon>
        <taxon>Bacillota</taxon>
        <taxon>Bacilli</taxon>
        <taxon>Bacillales</taxon>
        <taxon>Bacillaceae</taxon>
        <taxon>Evansella</taxon>
    </lineage>
</organism>
<feature type="domain" description="Glycoside hydrolase family 38 central" evidence="5">
    <location>
        <begin position="518"/>
        <end position="597"/>
    </location>
</feature>
<reference evidence="6 7" key="1">
    <citation type="submission" date="2023-07" db="EMBL/GenBank/DDBJ databases">
        <title>Genomic Encyclopedia of Type Strains, Phase IV (KMG-IV): sequencing the most valuable type-strain genomes for metagenomic binning, comparative biology and taxonomic classification.</title>
        <authorList>
            <person name="Goeker M."/>
        </authorList>
    </citation>
    <scope>NUCLEOTIDE SEQUENCE [LARGE SCALE GENOMIC DNA]</scope>
    <source>
        <strain evidence="6 7">DSM 9768</strain>
    </source>
</reference>
<keyword evidence="2" id="KW-0479">Metal-binding</keyword>
<proteinExistence type="inferred from homology"/>
<dbReference type="RefSeq" id="WP_307327099.1">
    <property type="nucleotide sequence ID" value="NZ_JAUSUG010000013.1"/>
</dbReference>
<dbReference type="InterPro" id="IPR028995">
    <property type="entry name" value="Glyco_hydro_57/38_cen_sf"/>
</dbReference>
<dbReference type="InterPro" id="IPR041147">
    <property type="entry name" value="GH38_C"/>
</dbReference>
<dbReference type="Pfam" id="PF07748">
    <property type="entry name" value="Glyco_hydro_38C"/>
    <property type="match status" value="1"/>
</dbReference>
<evidence type="ECO:0000313" key="6">
    <source>
        <dbReference type="EMBL" id="MDQ0255865.1"/>
    </source>
</evidence>
<evidence type="ECO:0000256" key="2">
    <source>
        <dbReference type="ARBA" id="ARBA00022723"/>
    </source>
</evidence>
<dbReference type="GO" id="GO:0004559">
    <property type="term" value="F:alpha-mannosidase activity"/>
    <property type="evidence" value="ECO:0007669"/>
    <property type="project" value="UniProtKB-EC"/>
</dbReference>
<dbReference type="SMART" id="SM00872">
    <property type="entry name" value="Alpha-mann_mid"/>
    <property type="match status" value="1"/>
</dbReference>
<gene>
    <name evidence="6" type="ORF">J2S74_003249</name>
</gene>
<evidence type="ECO:0000256" key="4">
    <source>
        <dbReference type="ARBA" id="ARBA00023295"/>
    </source>
</evidence>
<dbReference type="InterPro" id="IPR000602">
    <property type="entry name" value="Glyco_hydro_38_N"/>
</dbReference>
<dbReference type="Gene3D" id="2.70.98.30">
    <property type="entry name" value="Golgi alpha-mannosidase II, domain 4"/>
    <property type="match status" value="1"/>
</dbReference>
<evidence type="ECO:0000313" key="7">
    <source>
        <dbReference type="Proteomes" id="UP001230005"/>
    </source>
</evidence>
<dbReference type="InterPro" id="IPR011013">
    <property type="entry name" value="Gal_mutarotase_sf_dom"/>
</dbReference>
<dbReference type="PANTHER" id="PTHR46017:SF1">
    <property type="entry name" value="ALPHA-MANNOSIDASE 2C1"/>
    <property type="match status" value="1"/>
</dbReference>
<keyword evidence="7" id="KW-1185">Reference proteome</keyword>
<dbReference type="PANTHER" id="PTHR46017">
    <property type="entry name" value="ALPHA-MANNOSIDASE 2C1"/>
    <property type="match status" value="1"/>
</dbReference>
<name>A0ABU0A0K2_9BACI</name>
<dbReference type="InterPro" id="IPR011682">
    <property type="entry name" value="Glyco_hydro_38_C"/>
</dbReference>
<evidence type="ECO:0000256" key="3">
    <source>
        <dbReference type="ARBA" id="ARBA00022801"/>
    </source>
</evidence>
<dbReference type="SUPFAM" id="SSF88688">
    <property type="entry name" value="Families 57/38 glycoside transferase middle domain"/>
    <property type="match status" value="1"/>
</dbReference>
<dbReference type="InterPro" id="IPR027291">
    <property type="entry name" value="Glyco_hydro_38_N_sf"/>
</dbReference>
<keyword evidence="4 6" id="KW-0326">Glycosidase</keyword>
<dbReference type="InterPro" id="IPR037094">
    <property type="entry name" value="Glyco_hydro_38_cen_sf"/>
</dbReference>